<dbReference type="InterPro" id="IPR035959">
    <property type="entry name" value="RutC-like_sf"/>
</dbReference>
<organism evidence="1 2">
    <name type="scientific">Sphingobacterium puteale</name>
    <dbReference type="NCBI Taxonomy" id="2420510"/>
    <lineage>
        <taxon>Bacteria</taxon>
        <taxon>Pseudomonadati</taxon>
        <taxon>Bacteroidota</taxon>
        <taxon>Sphingobacteriia</taxon>
        <taxon>Sphingobacteriales</taxon>
        <taxon>Sphingobacteriaceae</taxon>
        <taxon>Sphingobacterium</taxon>
    </lineage>
</organism>
<name>A0A420VRD8_9SPHI</name>
<evidence type="ECO:0000313" key="2">
    <source>
        <dbReference type="Proteomes" id="UP000282423"/>
    </source>
</evidence>
<dbReference type="PANTHER" id="PTHR11803:SF39">
    <property type="entry name" value="2-IMINOBUTANOATE_2-IMINOPROPANOATE DEAMINASE"/>
    <property type="match status" value="1"/>
</dbReference>
<reference evidence="1 2" key="1">
    <citation type="submission" date="2018-10" db="EMBL/GenBank/DDBJ databases">
        <title>Sphingobacterium sp. M05W1-28.</title>
        <authorList>
            <person name="Cai H."/>
        </authorList>
    </citation>
    <scope>NUCLEOTIDE SEQUENCE [LARGE SCALE GENOMIC DNA]</scope>
    <source>
        <strain evidence="1 2">M05W1-28</strain>
    </source>
</reference>
<dbReference type="SUPFAM" id="SSF55298">
    <property type="entry name" value="YjgF-like"/>
    <property type="match status" value="1"/>
</dbReference>
<dbReference type="PANTHER" id="PTHR11803">
    <property type="entry name" value="2-IMINOBUTANOATE/2-IMINOPROPANOATE DEAMINASE RIDA"/>
    <property type="match status" value="1"/>
</dbReference>
<dbReference type="InterPro" id="IPR006175">
    <property type="entry name" value="YjgF/YER057c/UK114"/>
</dbReference>
<dbReference type="EMBL" id="RBWS01000026">
    <property type="protein sequence ID" value="RKO68819.1"/>
    <property type="molecule type" value="Genomic_DNA"/>
</dbReference>
<dbReference type="GO" id="GO:0019239">
    <property type="term" value="F:deaminase activity"/>
    <property type="evidence" value="ECO:0007669"/>
    <property type="project" value="TreeGrafter"/>
</dbReference>
<proteinExistence type="predicted"/>
<sequence length="129" mass="14683">MAVELVILIREQDVNRTIARGDIVWISGQLGHNEKRELPEGMDEQMKQTYANIKELLSRFEMNMDHVVEEVIYTMDMATTFDARKNFNTEYYSDPKMVASTMVGVTGLALPGQLVEVIVLQVSSKDQQV</sequence>
<keyword evidence="2" id="KW-1185">Reference proteome</keyword>
<evidence type="ECO:0000313" key="1">
    <source>
        <dbReference type="EMBL" id="RKO68819.1"/>
    </source>
</evidence>
<dbReference type="AlphaFoldDB" id="A0A420VRD8"/>
<comment type="caution">
    <text evidence="1">The sequence shown here is derived from an EMBL/GenBank/DDBJ whole genome shotgun (WGS) entry which is preliminary data.</text>
</comment>
<dbReference type="OrthoDB" id="9799840at2"/>
<dbReference type="GO" id="GO:0005829">
    <property type="term" value="C:cytosol"/>
    <property type="evidence" value="ECO:0007669"/>
    <property type="project" value="TreeGrafter"/>
</dbReference>
<dbReference type="Pfam" id="PF01042">
    <property type="entry name" value="Ribonuc_L-PSP"/>
    <property type="match status" value="1"/>
</dbReference>
<gene>
    <name evidence="1" type="ORF">D7322_25790</name>
</gene>
<dbReference type="Proteomes" id="UP000282423">
    <property type="component" value="Unassembled WGS sequence"/>
</dbReference>
<accession>A0A420VRD8</accession>
<protein>
    <submittedName>
        <fullName evidence="1">RidA family protein</fullName>
    </submittedName>
</protein>
<dbReference type="Gene3D" id="3.30.1330.40">
    <property type="entry name" value="RutC-like"/>
    <property type="match status" value="1"/>
</dbReference>